<reference evidence="11" key="1">
    <citation type="submission" date="2015-07" db="EMBL/GenBank/DDBJ databases">
        <title>MeaNS - Measles Nucleotide Surveillance Program.</title>
        <authorList>
            <person name="Tran T."/>
            <person name="Druce J."/>
        </authorList>
    </citation>
    <scope>NUCLEOTIDE SEQUENCE</scope>
    <source>
        <strain evidence="11">UCB-OBI-ISO-001</strain>
        <tissue evidence="11">Gonad</tissue>
    </source>
</reference>
<dbReference type="InterPro" id="IPR001881">
    <property type="entry name" value="EGF-like_Ca-bd_dom"/>
</dbReference>
<dbReference type="SMART" id="SM00179">
    <property type="entry name" value="EGF_CA"/>
    <property type="match status" value="1"/>
</dbReference>
<dbReference type="InterPro" id="IPR000152">
    <property type="entry name" value="EGF-type_Asp/Asn_hydroxyl_site"/>
</dbReference>
<dbReference type="Gene3D" id="2.10.25.10">
    <property type="entry name" value="Laminin"/>
    <property type="match status" value="2"/>
</dbReference>
<evidence type="ECO:0000313" key="11">
    <source>
        <dbReference type="EMBL" id="KOF78089.1"/>
    </source>
</evidence>
<dbReference type="STRING" id="37653.A0A0L8GML1"/>
<keyword evidence="3" id="KW-0677">Repeat</keyword>
<evidence type="ECO:0000256" key="7">
    <source>
        <dbReference type="PROSITE-ProRule" id="PRU00076"/>
    </source>
</evidence>
<evidence type="ECO:0000256" key="3">
    <source>
        <dbReference type="ARBA" id="ARBA00022737"/>
    </source>
</evidence>
<dbReference type="InterPro" id="IPR013111">
    <property type="entry name" value="EGF_extracell"/>
</dbReference>
<feature type="disulfide bond" evidence="7">
    <location>
        <begin position="147"/>
        <end position="157"/>
    </location>
</feature>
<keyword evidence="5 8" id="KW-0175">Coiled coil</keyword>
<feature type="non-terminal residue" evidence="11">
    <location>
        <position position="318"/>
    </location>
</feature>
<feature type="disulfide bond" evidence="7">
    <location>
        <begin position="165"/>
        <end position="174"/>
    </location>
</feature>
<dbReference type="Pfam" id="PF07645">
    <property type="entry name" value="EGF_CA"/>
    <property type="match status" value="1"/>
</dbReference>
<proteinExistence type="predicted"/>
<dbReference type="GO" id="GO:0005576">
    <property type="term" value="C:extracellular region"/>
    <property type="evidence" value="ECO:0007669"/>
    <property type="project" value="TreeGrafter"/>
</dbReference>
<evidence type="ECO:0000256" key="8">
    <source>
        <dbReference type="SAM" id="Coils"/>
    </source>
</evidence>
<dbReference type="PANTHER" id="PTHR14949">
    <property type="entry name" value="EGF-LIKE-DOMAIN, MULTIPLE 7, 8"/>
    <property type="match status" value="1"/>
</dbReference>
<dbReference type="PROSITE" id="PS51041">
    <property type="entry name" value="EMI"/>
    <property type="match status" value="1"/>
</dbReference>
<dbReference type="EMBL" id="KQ421217">
    <property type="protein sequence ID" value="KOF78089.1"/>
    <property type="molecule type" value="Genomic_DNA"/>
</dbReference>
<dbReference type="PANTHER" id="PTHR14949:SF56">
    <property type="entry name" value="EGF-LIKE-DOMAIN, MULTIPLE 7"/>
    <property type="match status" value="1"/>
</dbReference>
<dbReference type="SMART" id="SM00181">
    <property type="entry name" value="EGF"/>
    <property type="match status" value="2"/>
</dbReference>
<feature type="coiled-coil region" evidence="8">
    <location>
        <begin position="219"/>
        <end position="253"/>
    </location>
</feature>
<evidence type="ECO:0000256" key="2">
    <source>
        <dbReference type="ARBA" id="ARBA00022729"/>
    </source>
</evidence>
<protein>
    <recommendedName>
        <fullName evidence="12">EGF-like domain-containing protein</fullName>
    </recommendedName>
</protein>
<evidence type="ECO:0008006" key="12">
    <source>
        <dbReference type="Google" id="ProtNLM"/>
    </source>
</evidence>
<dbReference type="Pfam" id="PF07546">
    <property type="entry name" value="EMI"/>
    <property type="match status" value="1"/>
</dbReference>
<gene>
    <name evidence="11" type="ORF">OCBIM_22031303mg</name>
</gene>
<dbReference type="FunFam" id="2.10.25.10:FF:000010">
    <property type="entry name" value="Pro-epidermal growth factor"/>
    <property type="match status" value="1"/>
</dbReference>
<keyword evidence="4" id="KW-0106">Calcium</keyword>
<keyword evidence="2" id="KW-0732">Signal</keyword>
<organism evidence="11">
    <name type="scientific">Octopus bimaculoides</name>
    <name type="common">California two-spotted octopus</name>
    <dbReference type="NCBI Taxonomy" id="37653"/>
    <lineage>
        <taxon>Eukaryota</taxon>
        <taxon>Metazoa</taxon>
        <taxon>Spiralia</taxon>
        <taxon>Lophotrochozoa</taxon>
        <taxon>Mollusca</taxon>
        <taxon>Cephalopoda</taxon>
        <taxon>Coleoidea</taxon>
        <taxon>Octopodiformes</taxon>
        <taxon>Octopoda</taxon>
        <taxon>Incirrata</taxon>
        <taxon>Octopodidae</taxon>
        <taxon>Octopus</taxon>
    </lineage>
</organism>
<dbReference type="PROSITE" id="PS00010">
    <property type="entry name" value="ASX_HYDROXYL"/>
    <property type="match status" value="1"/>
</dbReference>
<dbReference type="PROSITE" id="PS01186">
    <property type="entry name" value="EGF_2"/>
    <property type="match status" value="2"/>
</dbReference>
<dbReference type="InterPro" id="IPR018097">
    <property type="entry name" value="EGF_Ca-bd_CS"/>
</dbReference>
<dbReference type="GO" id="GO:0005509">
    <property type="term" value="F:calcium ion binding"/>
    <property type="evidence" value="ECO:0007669"/>
    <property type="project" value="InterPro"/>
</dbReference>
<dbReference type="InterPro" id="IPR011489">
    <property type="entry name" value="EMI_domain"/>
</dbReference>
<name>A0A0L8GML1_OCTBM</name>
<dbReference type="InterPro" id="IPR050969">
    <property type="entry name" value="Dev_Signal_Modulators"/>
</dbReference>
<accession>A0A0L8GML1</accession>
<dbReference type="GO" id="GO:0005102">
    <property type="term" value="F:signaling receptor binding"/>
    <property type="evidence" value="ECO:0007669"/>
    <property type="project" value="TreeGrafter"/>
</dbReference>
<evidence type="ECO:0000256" key="6">
    <source>
        <dbReference type="ARBA" id="ARBA00023157"/>
    </source>
</evidence>
<comment type="caution">
    <text evidence="7">Lacks conserved residue(s) required for the propagation of feature annotation.</text>
</comment>
<evidence type="ECO:0000256" key="5">
    <source>
        <dbReference type="ARBA" id="ARBA00023054"/>
    </source>
</evidence>
<keyword evidence="1 7" id="KW-0245">EGF-like domain</keyword>
<dbReference type="PROSITE" id="PS00022">
    <property type="entry name" value="EGF_1"/>
    <property type="match status" value="1"/>
</dbReference>
<evidence type="ECO:0000259" key="10">
    <source>
        <dbReference type="PROSITE" id="PS51041"/>
    </source>
</evidence>
<dbReference type="GO" id="GO:0009986">
    <property type="term" value="C:cell surface"/>
    <property type="evidence" value="ECO:0007669"/>
    <property type="project" value="TreeGrafter"/>
</dbReference>
<dbReference type="PROSITE" id="PS50026">
    <property type="entry name" value="EGF_3"/>
    <property type="match status" value="1"/>
</dbReference>
<dbReference type="InterPro" id="IPR000742">
    <property type="entry name" value="EGF"/>
</dbReference>
<dbReference type="PROSITE" id="PS01187">
    <property type="entry name" value="EGF_CA"/>
    <property type="match status" value="1"/>
</dbReference>
<dbReference type="InterPro" id="IPR049883">
    <property type="entry name" value="NOTCH1_EGF-like"/>
</dbReference>
<feature type="domain" description="EGF-like" evidence="9">
    <location>
        <begin position="143"/>
        <end position="175"/>
    </location>
</feature>
<feature type="domain" description="EMI" evidence="10">
    <location>
        <begin position="63"/>
        <end position="144"/>
    </location>
</feature>
<evidence type="ECO:0000256" key="1">
    <source>
        <dbReference type="ARBA" id="ARBA00022536"/>
    </source>
</evidence>
<dbReference type="Pfam" id="PF07974">
    <property type="entry name" value="EGF_2"/>
    <property type="match status" value="1"/>
</dbReference>
<keyword evidence="6 7" id="KW-1015">Disulfide bond</keyword>
<dbReference type="SUPFAM" id="SSF57196">
    <property type="entry name" value="EGF/Laminin"/>
    <property type="match status" value="1"/>
</dbReference>
<dbReference type="AlphaFoldDB" id="A0A0L8GML1"/>
<evidence type="ECO:0000256" key="4">
    <source>
        <dbReference type="ARBA" id="ARBA00022837"/>
    </source>
</evidence>
<dbReference type="OrthoDB" id="6045223at2759"/>
<sequence>MHIYTHSHAHTYTYIRVHMFVYTSACVSSACVRACVCACVYRQRQTPLSNESTNAPTRPNRKSRHVCIEERRVSVPREHTETYYRPVYKRQVEVCEGFKLCSTLRVVYKLAMRKVFRTEVQTKLINSCCPGWAQFDKNSRDCLKPLCRTDCNNRGTCTGPDTCRCNTGWAGPTCETDLDECSQEMHMCQQTCLNTLGSYECGCYEGFQVAKDKTSCEICLTCNEEYRDLQADVKNLTEKVIILEKEKEEMYESMNVIQRDYKKTIALINDIKKRPTPSPTTVKTTLSSNGYYSAYDLRERVESLSEQIGILEEKLSTT</sequence>
<evidence type="ECO:0000259" key="9">
    <source>
        <dbReference type="PROSITE" id="PS50026"/>
    </source>
</evidence>